<feature type="chain" id="PRO_5027065075" evidence="4">
    <location>
        <begin position="24"/>
        <end position="465"/>
    </location>
</feature>
<keyword evidence="5" id="KW-0762">Sugar transport</keyword>
<evidence type="ECO:0000256" key="1">
    <source>
        <dbReference type="ARBA" id="ARBA00008520"/>
    </source>
</evidence>
<evidence type="ECO:0000256" key="3">
    <source>
        <dbReference type="ARBA" id="ARBA00022729"/>
    </source>
</evidence>
<dbReference type="EMBL" id="CADCUI010000020">
    <property type="protein sequence ID" value="CAA9342148.1"/>
    <property type="molecule type" value="Genomic_DNA"/>
</dbReference>
<protein>
    <submittedName>
        <fullName evidence="5">ABC-type sugar transport system, periplasmic binding protein YcjN</fullName>
    </submittedName>
</protein>
<name>A0A6J4LWX5_9ACTN</name>
<accession>A0A6J4LWX5</accession>
<dbReference type="PROSITE" id="PS51257">
    <property type="entry name" value="PROKAR_LIPOPROTEIN"/>
    <property type="match status" value="1"/>
</dbReference>
<sequence length="465" mass="48768">MSTHRRRRARAATLMSIALVGLAACGGDGGSGDGSGDGDSIKVWIQEELPDRVAATKAIAADFTEDSGVDVELLPVAEDQFNQLLTSSAAAGELPDVIGGLALGQIRTMSSNELLDTDATATLLEDLGEGTFNESALELTRDGDTQLAIPSESWTQLLVYRKDLFEEAGLEPPTSYDAILSAAEELDSSDLAGFVGANIAGDSFTEQTFEHIALGNGCELVDEEGEVTLDSDACVEAFDFYGQLMQNYSVSGGQDVDTTRASYFAGQAAMIIWSTFILDEMAALREDALPTCPECRKDPAFLAKNSGVVTSIAGPAGSEPAVFGEITSWTITADSATDPAAEFVSYMMNDGYEPWIAIAPEGKVPVRSGDSEGSTNFTDAWAKMEVGVETKAPLSKFYGQEVLDALATGPEQLARWAIPQGQGDLLGALQGERPVAEAVNKVANGEDPAEAATAAAEAVRSAQGS</sequence>
<proteinExistence type="inferred from homology"/>
<dbReference type="PANTHER" id="PTHR43649">
    <property type="entry name" value="ARABINOSE-BINDING PROTEIN-RELATED"/>
    <property type="match status" value="1"/>
</dbReference>
<dbReference type="AlphaFoldDB" id="A0A6J4LWX5"/>
<dbReference type="InterPro" id="IPR006059">
    <property type="entry name" value="SBP"/>
</dbReference>
<dbReference type="Gene3D" id="3.40.190.10">
    <property type="entry name" value="Periplasmic binding protein-like II"/>
    <property type="match status" value="1"/>
</dbReference>
<gene>
    <name evidence="5" type="ORF">AVDCRST_MAG34-1001</name>
</gene>
<organism evidence="5">
    <name type="scientific">uncultured Nocardioidaceae bacterium</name>
    <dbReference type="NCBI Taxonomy" id="253824"/>
    <lineage>
        <taxon>Bacteria</taxon>
        <taxon>Bacillati</taxon>
        <taxon>Actinomycetota</taxon>
        <taxon>Actinomycetes</taxon>
        <taxon>Propionibacteriales</taxon>
        <taxon>Nocardioidaceae</taxon>
        <taxon>environmental samples</taxon>
    </lineage>
</organism>
<comment type="similarity">
    <text evidence="1">Belongs to the bacterial solute-binding protein 1 family.</text>
</comment>
<dbReference type="PANTHER" id="PTHR43649:SF34">
    <property type="entry name" value="ABC TRANSPORTER PERIPLASMIC-BINDING PROTEIN YCJN-RELATED"/>
    <property type="match status" value="1"/>
</dbReference>
<dbReference type="SUPFAM" id="SSF53850">
    <property type="entry name" value="Periplasmic binding protein-like II"/>
    <property type="match status" value="1"/>
</dbReference>
<evidence type="ECO:0000256" key="4">
    <source>
        <dbReference type="SAM" id="SignalP"/>
    </source>
</evidence>
<feature type="signal peptide" evidence="4">
    <location>
        <begin position="1"/>
        <end position="23"/>
    </location>
</feature>
<reference evidence="5" key="1">
    <citation type="submission" date="2020-02" db="EMBL/GenBank/DDBJ databases">
        <authorList>
            <person name="Meier V. D."/>
        </authorList>
    </citation>
    <scope>NUCLEOTIDE SEQUENCE</scope>
    <source>
        <strain evidence="5">AVDCRST_MAG34</strain>
    </source>
</reference>
<dbReference type="InterPro" id="IPR050490">
    <property type="entry name" value="Bact_solute-bd_prot1"/>
</dbReference>
<evidence type="ECO:0000313" key="5">
    <source>
        <dbReference type="EMBL" id="CAA9342148.1"/>
    </source>
</evidence>
<keyword evidence="2" id="KW-0813">Transport</keyword>
<evidence type="ECO:0000256" key="2">
    <source>
        <dbReference type="ARBA" id="ARBA00022448"/>
    </source>
</evidence>
<keyword evidence="3 4" id="KW-0732">Signal</keyword>
<dbReference type="Pfam" id="PF01547">
    <property type="entry name" value="SBP_bac_1"/>
    <property type="match status" value="1"/>
</dbReference>